<sequence>MSELALNSKLPQEQVDISIENMKKGFASGPLDSYRRQASFDWFEMKVFVEGGEDVVEFKNNIWNTLAKDPLFDRANDSKLSFGERRRLTMKRCTKLAEYNFVTDDDVMANPFFAQAFTDAIGSFDWSLSTKYLLNRTMFGRLIKTSSTHEHIRDLGEKAARQKIFGCFALTELTHGSNTKGVQTTATYDPSTQEFVLHTPNFEATKCWVGNLGNTATHAVVYAQLYTHDGKCHGLHSFVVQVRSTANLSPMPGVTVGDLGEKLGQNGLDNGFVSFNHVRIPRENLLNRTADVTPAGKYVTPYKDPNKRFGASLGALSGGRVGITSMSVVNLRSCIPIAIRYSAVRRQFGPPGKDEIPVLEYQMQQWRLIPKLAATYALAYFARTFFLNFVEMEIGAMMGEKGEAQAALGREIHALSSASKPLAGWMAQSAIQECREACGGHGYLAINRFGELRDDNDPNCTYEGDNNMLLGQTSNYLLSLLEAKEKGATISCPLHSADFLDNIEQIMSNKFHAKTEQECRDPDFLVGAFQWLVCYLLKESAARLRQQLRNGKDPFTARNDSQVFYCRSLALAYIECTVLQRFKEAIFDEEETPQALKPVLLKLCSLYGLWSLETHLTTLYQGGFCRSVNDARIVRGAILSLCFELKGEAVALVDALAPPDFVLNSPIGHSNGKAHENLYEAIMQNPGNLERVSWWKECRQIPVIRERSKL</sequence>
<feature type="domain" description="Acyl-CoA oxidase/dehydrogenase middle" evidence="13">
    <location>
        <begin position="167"/>
        <end position="278"/>
    </location>
</feature>
<dbReference type="Pfam" id="PF02770">
    <property type="entry name" value="Acyl-CoA_dh_M"/>
    <property type="match status" value="1"/>
</dbReference>
<keyword evidence="9" id="KW-0443">Lipid metabolism</keyword>
<evidence type="ECO:0000256" key="3">
    <source>
        <dbReference type="ARBA" id="ARBA00005189"/>
    </source>
</evidence>
<comment type="caution">
    <text evidence="16">The sequence shown here is derived from an EMBL/GenBank/DDBJ whole genome shotgun (WGS) entry which is preliminary data.</text>
</comment>
<dbReference type="PANTHER" id="PTHR10909:SF390">
    <property type="entry name" value="PEROXISOMAL ACYL-COENZYME A OXIDASE 3"/>
    <property type="match status" value="1"/>
</dbReference>
<dbReference type="SUPFAM" id="SSF56645">
    <property type="entry name" value="Acyl-CoA dehydrogenase NM domain-like"/>
    <property type="match status" value="1"/>
</dbReference>
<evidence type="ECO:0000256" key="6">
    <source>
        <dbReference type="ARBA" id="ARBA00022827"/>
    </source>
</evidence>
<keyword evidence="7" id="KW-0276">Fatty acid metabolism</keyword>
<evidence type="ECO:0000256" key="1">
    <source>
        <dbReference type="ARBA" id="ARBA00001974"/>
    </source>
</evidence>
<evidence type="ECO:0000259" key="14">
    <source>
        <dbReference type="Pfam" id="PF14749"/>
    </source>
</evidence>
<dbReference type="InterPro" id="IPR037069">
    <property type="entry name" value="AcylCoA_DH/ox_N_sf"/>
</dbReference>
<evidence type="ECO:0000313" key="17">
    <source>
        <dbReference type="Proteomes" id="UP001159405"/>
    </source>
</evidence>
<feature type="domain" description="Acyl-coenzyme A oxidase N-terminal" evidence="14">
    <location>
        <begin position="44"/>
        <end position="165"/>
    </location>
</feature>
<dbReference type="Pfam" id="PF01756">
    <property type="entry name" value="ACOX"/>
    <property type="match status" value="1"/>
</dbReference>
<dbReference type="InterPro" id="IPR009100">
    <property type="entry name" value="AcylCoA_DH/oxidase_NM_dom_sf"/>
</dbReference>
<reference evidence="16 17" key="1">
    <citation type="submission" date="2022-05" db="EMBL/GenBank/DDBJ databases">
        <authorList>
            <consortium name="Genoscope - CEA"/>
            <person name="William W."/>
        </authorList>
    </citation>
    <scope>NUCLEOTIDE SEQUENCE [LARGE SCALE GENOMIC DNA]</scope>
</reference>
<keyword evidence="10" id="KW-0576">Peroxisome</keyword>
<keyword evidence="5 11" id="KW-0285">Flavoprotein</keyword>
<comment type="pathway">
    <text evidence="3">Lipid metabolism.</text>
</comment>
<feature type="domain" description="Acyl-CoA oxidase C-alpha1" evidence="15">
    <location>
        <begin position="314"/>
        <end position="478"/>
    </location>
</feature>
<dbReference type="Pfam" id="PF22924">
    <property type="entry name" value="ACOX_C_alpha1"/>
    <property type="match status" value="1"/>
</dbReference>
<accession>A0ABN8NJY5</accession>
<evidence type="ECO:0000313" key="16">
    <source>
        <dbReference type="EMBL" id="CAH3110865.1"/>
    </source>
</evidence>
<dbReference type="InterPro" id="IPR012258">
    <property type="entry name" value="Acyl-CoA_oxidase"/>
</dbReference>
<dbReference type="EMBL" id="CALNXK010000023">
    <property type="protein sequence ID" value="CAH3110865.1"/>
    <property type="molecule type" value="Genomic_DNA"/>
</dbReference>
<evidence type="ECO:0000256" key="7">
    <source>
        <dbReference type="ARBA" id="ARBA00022832"/>
    </source>
</evidence>
<dbReference type="InterPro" id="IPR006091">
    <property type="entry name" value="Acyl-CoA_Oxase/DH_mid-dom"/>
</dbReference>
<dbReference type="InterPro" id="IPR036250">
    <property type="entry name" value="AcylCo_DH-like_C"/>
</dbReference>
<feature type="domain" description="Acyl-CoA oxidase C-terminal" evidence="12">
    <location>
        <begin position="521"/>
        <end position="698"/>
    </location>
</feature>
<organism evidence="16 17">
    <name type="scientific">Porites lobata</name>
    <dbReference type="NCBI Taxonomy" id="104759"/>
    <lineage>
        <taxon>Eukaryota</taxon>
        <taxon>Metazoa</taxon>
        <taxon>Cnidaria</taxon>
        <taxon>Anthozoa</taxon>
        <taxon>Hexacorallia</taxon>
        <taxon>Scleractinia</taxon>
        <taxon>Fungiina</taxon>
        <taxon>Poritidae</taxon>
        <taxon>Porites</taxon>
    </lineage>
</organism>
<evidence type="ECO:0000259" key="15">
    <source>
        <dbReference type="Pfam" id="PF22924"/>
    </source>
</evidence>
<evidence type="ECO:0000256" key="8">
    <source>
        <dbReference type="ARBA" id="ARBA00023002"/>
    </source>
</evidence>
<comment type="similarity">
    <text evidence="4 11">Belongs to the acyl-CoA oxidase family.</text>
</comment>
<dbReference type="InterPro" id="IPR002655">
    <property type="entry name" value="Acyl-CoA_oxidase_C"/>
</dbReference>
<comment type="cofactor">
    <cofactor evidence="1">
        <name>FAD</name>
        <dbReference type="ChEBI" id="CHEBI:57692"/>
    </cofactor>
</comment>
<dbReference type="Gene3D" id="2.40.110.10">
    <property type="entry name" value="Butyryl-CoA Dehydrogenase, subunit A, domain 2"/>
    <property type="match status" value="1"/>
</dbReference>
<evidence type="ECO:0000256" key="9">
    <source>
        <dbReference type="ARBA" id="ARBA00023098"/>
    </source>
</evidence>
<evidence type="ECO:0000256" key="4">
    <source>
        <dbReference type="ARBA" id="ARBA00006288"/>
    </source>
</evidence>
<dbReference type="Proteomes" id="UP001159405">
    <property type="component" value="Unassembled WGS sequence"/>
</dbReference>
<evidence type="ECO:0000259" key="13">
    <source>
        <dbReference type="Pfam" id="PF02770"/>
    </source>
</evidence>
<comment type="subcellular location">
    <subcellularLocation>
        <location evidence="2">Peroxisome</location>
    </subcellularLocation>
</comment>
<name>A0ABN8NJY5_9CNID</name>
<dbReference type="Pfam" id="PF14749">
    <property type="entry name" value="Acyl-CoA_ox_N"/>
    <property type="match status" value="1"/>
</dbReference>
<dbReference type="Gene3D" id="1.10.540.10">
    <property type="entry name" value="Acyl-CoA dehydrogenase/oxidase, N-terminal domain"/>
    <property type="match status" value="1"/>
</dbReference>
<dbReference type="InterPro" id="IPR055060">
    <property type="entry name" value="ACOX_C_alpha1"/>
</dbReference>
<dbReference type="Gene3D" id="1.20.140.10">
    <property type="entry name" value="Butyryl-CoA Dehydrogenase, subunit A, domain 3"/>
    <property type="match status" value="2"/>
</dbReference>
<evidence type="ECO:0000256" key="10">
    <source>
        <dbReference type="ARBA" id="ARBA00023140"/>
    </source>
</evidence>
<evidence type="ECO:0000256" key="2">
    <source>
        <dbReference type="ARBA" id="ARBA00004275"/>
    </source>
</evidence>
<keyword evidence="8" id="KW-0560">Oxidoreductase</keyword>
<proteinExistence type="inferred from homology"/>
<gene>
    <name evidence="16" type="ORF">PLOB_00019722</name>
</gene>
<evidence type="ECO:0000256" key="11">
    <source>
        <dbReference type="PIRNR" id="PIRNR000168"/>
    </source>
</evidence>
<protein>
    <recommendedName>
        <fullName evidence="11">Acyl-coenzyme A oxidase</fullName>
    </recommendedName>
</protein>
<dbReference type="InterPro" id="IPR029320">
    <property type="entry name" value="Acyl-CoA_ox_N"/>
</dbReference>
<dbReference type="PIRSF" id="PIRSF000168">
    <property type="entry name" value="Acyl-CoA_oxidase"/>
    <property type="match status" value="1"/>
</dbReference>
<dbReference type="PANTHER" id="PTHR10909">
    <property type="entry name" value="ELECTRON TRANSPORT OXIDOREDUCTASE"/>
    <property type="match status" value="1"/>
</dbReference>
<dbReference type="SUPFAM" id="SSF47203">
    <property type="entry name" value="Acyl-CoA dehydrogenase C-terminal domain-like"/>
    <property type="match status" value="2"/>
</dbReference>
<keyword evidence="6 11" id="KW-0274">FAD</keyword>
<evidence type="ECO:0000259" key="12">
    <source>
        <dbReference type="Pfam" id="PF01756"/>
    </source>
</evidence>
<keyword evidence="17" id="KW-1185">Reference proteome</keyword>
<dbReference type="InterPro" id="IPR046373">
    <property type="entry name" value="Acyl-CoA_Oxase/DH_mid-dom_sf"/>
</dbReference>
<evidence type="ECO:0000256" key="5">
    <source>
        <dbReference type="ARBA" id="ARBA00022630"/>
    </source>
</evidence>